<dbReference type="STRING" id="112413.SAMN05421854_10149"/>
<evidence type="ECO:0000313" key="1">
    <source>
        <dbReference type="EMBL" id="NEC54042.1"/>
    </source>
</evidence>
<dbReference type="Proteomes" id="UP000470404">
    <property type="component" value="Unassembled WGS sequence"/>
</dbReference>
<gene>
    <name evidence="1" type="ORF">G3I59_00085</name>
    <name evidence="2" type="ORF">SAMN05421854_10149</name>
</gene>
<dbReference type="EMBL" id="FOWC01000001">
    <property type="protein sequence ID" value="SFN92539.1"/>
    <property type="molecule type" value="Genomic_DNA"/>
</dbReference>
<protein>
    <submittedName>
        <fullName evidence="2">Uncharacterized protein</fullName>
    </submittedName>
</protein>
<dbReference type="OrthoDB" id="3625243at2"/>
<keyword evidence="4" id="KW-1185">Reference proteome</keyword>
<reference evidence="1 4" key="2">
    <citation type="submission" date="2020-01" db="EMBL/GenBank/DDBJ databases">
        <title>Insect and environment-associated Actinomycetes.</title>
        <authorList>
            <person name="Currrie C."/>
            <person name="Chevrette M."/>
            <person name="Carlson C."/>
            <person name="Stubbendieck R."/>
            <person name="Wendt-Pienkowski E."/>
        </authorList>
    </citation>
    <scope>NUCLEOTIDE SEQUENCE [LARGE SCALE GENOMIC DNA]</scope>
    <source>
        <strain evidence="1 4">SID8386</strain>
    </source>
</reference>
<sequence length="105" mass="11076">MAKFHIEPDQVKKVANDVSTMSTSFKEIKTYTAQSQLTPAHFGKIPGLSEAAGAYVAKMQALGDSAAKGSTFLGGFAERLNTSVTLHSENEQENAWGVTNAGKGA</sequence>
<organism evidence="2 3">
    <name type="scientific">Amycolatopsis rubida</name>
    <dbReference type="NCBI Taxonomy" id="112413"/>
    <lineage>
        <taxon>Bacteria</taxon>
        <taxon>Bacillati</taxon>
        <taxon>Actinomycetota</taxon>
        <taxon>Actinomycetes</taxon>
        <taxon>Pseudonocardiales</taxon>
        <taxon>Pseudonocardiaceae</taxon>
        <taxon>Amycolatopsis</taxon>
    </lineage>
</organism>
<evidence type="ECO:0000313" key="3">
    <source>
        <dbReference type="Proteomes" id="UP000199137"/>
    </source>
</evidence>
<proteinExistence type="predicted"/>
<evidence type="ECO:0000313" key="4">
    <source>
        <dbReference type="Proteomes" id="UP000470404"/>
    </source>
</evidence>
<name>A0A1I5CZZ8_9PSEU</name>
<dbReference type="AlphaFoldDB" id="A0A1I5CZZ8"/>
<dbReference type="RefSeq" id="WP_067587945.1">
    <property type="nucleotide sequence ID" value="NZ_FOWC01000001.1"/>
</dbReference>
<reference evidence="2 3" key="1">
    <citation type="submission" date="2016-10" db="EMBL/GenBank/DDBJ databases">
        <authorList>
            <person name="de Groot N.N."/>
        </authorList>
    </citation>
    <scope>NUCLEOTIDE SEQUENCE [LARGE SCALE GENOMIC DNA]</scope>
    <source>
        <strain evidence="2 3">DSM 44637</strain>
    </source>
</reference>
<dbReference type="Proteomes" id="UP000199137">
    <property type="component" value="Unassembled WGS sequence"/>
</dbReference>
<evidence type="ECO:0000313" key="2">
    <source>
        <dbReference type="EMBL" id="SFN92539.1"/>
    </source>
</evidence>
<dbReference type="EMBL" id="JAAGNC010000001">
    <property type="protein sequence ID" value="NEC54042.1"/>
    <property type="molecule type" value="Genomic_DNA"/>
</dbReference>
<accession>A0A1I5CZZ8</accession>